<organism evidence="1 2">
    <name type="scientific">Malus baccata</name>
    <name type="common">Siberian crab apple</name>
    <name type="synonym">Pyrus baccata</name>
    <dbReference type="NCBI Taxonomy" id="106549"/>
    <lineage>
        <taxon>Eukaryota</taxon>
        <taxon>Viridiplantae</taxon>
        <taxon>Streptophyta</taxon>
        <taxon>Embryophyta</taxon>
        <taxon>Tracheophyta</taxon>
        <taxon>Spermatophyta</taxon>
        <taxon>Magnoliopsida</taxon>
        <taxon>eudicotyledons</taxon>
        <taxon>Gunneridae</taxon>
        <taxon>Pentapetalae</taxon>
        <taxon>rosids</taxon>
        <taxon>fabids</taxon>
        <taxon>Rosales</taxon>
        <taxon>Rosaceae</taxon>
        <taxon>Amygdaloideae</taxon>
        <taxon>Maleae</taxon>
        <taxon>Malus</taxon>
    </lineage>
</organism>
<dbReference type="Proteomes" id="UP000315295">
    <property type="component" value="Unassembled WGS sequence"/>
</dbReference>
<dbReference type="AlphaFoldDB" id="A0A540M1C6"/>
<evidence type="ECO:0000313" key="2">
    <source>
        <dbReference type="Proteomes" id="UP000315295"/>
    </source>
</evidence>
<keyword evidence="2" id="KW-1185">Reference proteome</keyword>
<evidence type="ECO:0000313" key="1">
    <source>
        <dbReference type="EMBL" id="TQD92555.1"/>
    </source>
</evidence>
<comment type="caution">
    <text evidence="1">The sequence shown here is derived from an EMBL/GenBank/DDBJ whole genome shotgun (WGS) entry which is preliminary data.</text>
</comment>
<gene>
    <name evidence="1" type="ORF">C1H46_021891</name>
</gene>
<sequence length="101" mass="11161">MQQDPPHCAAPPVAAAVAQQGLHVHQAHTLRCSRWTRRSLRGDQPHQIRGARVVLEPPRLQKAPCASRGGVRLLEQRPARDPLRRVAVRGGSPIHFPLRVG</sequence>
<dbReference type="EMBL" id="VIEB01000391">
    <property type="protein sequence ID" value="TQD92555.1"/>
    <property type="molecule type" value="Genomic_DNA"/>
</dbReference>
<name>A0A540M1C6_MALBA</name>
<proteinExistence type="predicted"/>
<protein>
    <submittedName>
        <fullName evidence="1">Uncharacterized protein</fullName>
    </submittedName>
</protein>
<reference evidence="1 2" key="1">
    <citation type="journal article" date="2019" name="G3 (Bethesda)">
        <title>Sequencing of a Wild Apple (Malus baccata) Genome Unravels the Differences Between Cultivated and Wild Apple Species Regarding Disease Resistance and Cold Tolerance.</title>
        <authorList>
            <person name="Chen X."/>
        </authorList>
    </citation>
    <scope>NUCLEOTIDE SEQUENCE [LARGE SCALE GENOMIC DNA]</scope>
    <source>
        <strain evidence="2">cv. Shandingzi</strain>
        <tissue evidence="1">Leaves</tissue>
    </source>
</reference>
<accession>A0A540M1C6</accession>